<evidence type="ECO:0000313" key="1">
    <source>
        <dbReference type="EMBL" id="RAH69773.1"/>
    </source>
</evidence>
<accession>A0ACD1H8N9</accession>
<name>A0ACD1H8N9_9EURO</name>
<organism evidence="1 2">
    <name type="scientific">Aspergillus aculeatinus CBS 121060</name>
    <dbReference type="NCBI Taxonomy" id="1448322"/>
    <lineage>
        <taxon>Eukaryota</taxon>
        <taxon>Fungi</taxon>
        <taxon>Dikarya</taxon>
        <taxon>Ascomycota</taxon>
        <taxon>Pezizomycotina</taxon>
        <taxon>Eurotiomycetes</taxon>
        <taxon>Eurotiomycetidae</taxon>
        <taxon>Eurotiales</taxon>
        <taxon>Aspergillaceae</taxon>
        <taxon>Aspergillus</taxon>
        <taxon>Aspergillus subgen. Circumdati</taxon>
    </lineage>
</organism>
<proteinExistence type="predicted"/>
<dbReference type="Proteomes" id="UP000249661">
    <property type="component" value="Unassembled WGS sequence"/>
</dbReference>
<dbReference type="EMBL" id="KZ824958">
    <property type="protein sequence ID" value="RAH69773.1"/>
    <property type="molecule type" value="Genomic_DNA"/>
</dbReference>
<evidence type="ECO:0000313" key="2">
    <source>
        <dbReference type="Proteomes" id="UP000249661"/>
    </source>
</evidence>
<gene>
    <name evidence="1" type="ORF">BO66DRAFT_96190</name>
</gene>
<protein>
    <submittedName>
        <fullName evidence="1">Uncharacterized protein</fullName>
    </submittedName>
</protein>
<keyword evidence="2" id="KW-1185">Reference proteome</keyword>
<reference evidence="1" key="1">
    <citation type="submission" date="2018-02" db="EMBL/GenBank/DDBJ databases">
        <title>The genomes of Aspergillus section Nigri reveals drivers in fungal speciation.</title>
        <authorList>
            <consortium name="DOE Joint Genome Institute"/>
            <person name="Vesth T.C."/>
            <person name="Nybo J."/>
            <person name="Theobald S."/>
            <person name="Brandl J."/>
            <person name="Frisvad J.C."/>
            <person name="Nielsen K.F."/>
            <person name="Lyhne E.K."/>
            <person name="Kogle M.E."/>
            <person name="Kuo A."/>
            <person name="Riley R."/>
            <person name="Clum A."/>
            <person name="Nolan M."/>
            <person name="Lipzen A."/>
            <person name="Salamov A."/>
            <person name="Henrissat B."/>
            <person name="Wiebenga A."/>
            <person name="De vries R.P."/>
            <person name="Grigoriev I.V."/>
            <person name="Mortensen U.H."/>
            <person name="Andersen M.R."/>
            <person name="Baker S.E."/>
        </authorList>
    </citation>
    <scope>NUCLEOTIDE SEQUENCE</scope>
    <source>
        <strain evidence="1">CBS 121060</strain>
    </source>
</reference>
<sequence>MHWPDAGHAPADDRKGKGQREPAPGHENPDARPRKTTPDTLDEEKHDCFLTPETKSRHTDQRGISRRCLWGKAY</sequence>